<keyword evidence="7 19" id="KW-1003">Cell membrane</keyword>
<reference evidence="20 21" key="1">
    <citation type="submission" date="2023-03" db="EMBL/GenBank/DDBJ databases">
        <title>Draft genome sequence of Thalassotalea insulae KCTC 62186T.</title>
        <authorList>
            <person name="Sawabe T."/>
        </authorList>
    </citation>
    <scope>NUCLEOTIDE SEQUENCE [LARGE SCALE GENOMIC DNA]</scope>
    <source>
        <strain evidence="20 21">KCTC 62186</strain>
    </source>
</reference>
<evidence type="ECO:0000256" key="14">
    <source>
        <dbReference type="ARBA" id="ARBA00025228"/>
    </source>
</evidence>
<keyword evidence="11 19" id="KW-0460">Magnesium</keyword>
<keyword evidence="13 19" id="KW-0472">Membrane</keyword>
<name>A0ABQ6GTK6_9GAMM</name>
<evidence type="ECO:0000256" key="18">
    <source>
        <dbReference type="ARBA" id="ARBA00049504"/>
    </source>
</evidence>
<evidence type="ECO:0000313" key="21">
    <source>
        <dbReference type="Proteomes" id="UP001157186"/>
    </source>
</evidence>
<dbReference type="Proteomes" id="UP001157186">
    <property type="component" value="Unassembled WGS sequence"/>
</dbReference>
<comment type="cofactor">
    <cofactor evidence="1 19">
        <name>Mg(2+)</name>
        <dbReference type="ChEBI" id="CHEBI:18420"/>
    </cofactor>
</comment>
<evidence type="ECO:0000256" key="8">
    <source>
        <dbReference type="ARBA" id="ARBA00022573"/>
    </source>
</evidence>
<evidence type="ECO:0000256" key="10">
    <source>
        <dbReference type="ARBA" id="ARBA00022692"/>
    </source>
</evidence>
<comment type="pathway">
    <text evidence="3 19">Cofactor biosynthesis; adenosylcobalamin biosynthesis; adenosylcobalamin from cob(II)yrinate a,c-diamide: step 7/7.</text>
</comment>
<evidence type="ECO:0000256" key="12">
    <source>
        <dbReference type="ARBA" id="ARBA00022989"/>
    </source>
</evidence>
<feature type="transmembrane region" description="Helical" evidence="19">
    <location>
        <begin position="150"/>
        <end position="170"/>
    </location>
</feature>
<feature type="transmembrane region" description="Helical" evidence="19">
    <location>
        <begin position="74"/>
        <end position="92"/>
    </location>
</feature>
<keyword evidence="21" id="KW-1185">Reference proteome</keyword>
<comment type="catalytic activity">
    <reaction evidence="18 19">
        <text>alpha-ribazole 5'-phosphate + adenosylcob(III)inamide-GDP = adenosylcob(III)alamin 5'-phosphate + GMP + H(+)</text>
        <dbReference type="Rhea" id="RHEA:23560"/>
        <dbReference type="ChEBI" id="CHEBI:15378"/>
        <dbReference type="ChEBI" id="CHEBI:57918"/>
        <dbReference type="ChEBI" id="CHEBI:58115"/>
        <dbReference type="ChEBI" id="CHEBI:60487"/>
        <dbReference type="ChEBI" id="CHEBI:60493"/>
        <dbReference type="EC" id="2.7.8.26"/>
    </reaction>
</comment>
<feature type="transmembrane region" description="Helical" evidence="19">
    <location>
        <begin position="17"/>
        <end position="37"/>
    </location>
</feature>
<dbReference type="InterPro" id="IPR003805">
    <property type="entry name" value="CobS"/>
</dbReference>
<organism evidence="20 21">
    <name type="scientific">Thalassotalea insulae</name>
    <dbReference type="NCBI Taxonomy" id="2056778"/>
    <lineage>
        <taxon>Bacteria</taxon>
        <taxon>Pseudomonadati</taxon>
        <taxon>Pseudomonadota</taxon>
        <taxon>Gammaproteobacteria</taxon>
        <taxon>Alteromonadales</taxon>
        <taxon>Colwelliaceae</taxon>
        <taxon>Thalassotalea</taxon>
    </lineage>
</organism>
<evidence type="ECO:0000256" key="6">
    <source>
        <dbReference type="ARBA" id="ARBA00015850"/>
    </source>
</evidence>
<evidence type="ECO:0000256" key="19">
    <source>
        <dbReference type="HAMAP-Rule" id="MF_00719"/>
    </source>
</evidence>
<evidence type="ECO:0000256" key="7">
    <source>
        <dbReference type="ARBA" id="ARBA00022475"/>
    </source>
</evidence>
<protein>
    <recommendedName>
        <fullName evidence="6 19">Adenosylcobinamide-GDP ribazoletransferase</fullName>
        <ecNumber evidence="5 19">2.7.8.26</ecNumber>
    </recommendedName>
    <alternativeName>
        <fullName evidence="16 19">Cobalamin synthase</fullName>
    </alternativeName>
    <alternativeName>
        <fullName evidence="15 19">Cobalamin-5'-phosphate synthase</fullName>
    </alternativeName>
</protein>
<evidence type="ECO:0000256" key="3">
    <source>
        <dbReference type="ARBA" id="ARBA00004663"/>
    </source>
</evidence>
<dbReference type="PANTHER" id="PTHR34148">
    <property type="entry name" value="ADENOSYLCOBINAMIDE-GDP RIBAZOLETRANSFERASE"/>
    <property type="match status" value="1"/>
</dbReference>
<evidence type="ECO:0000256" key="5">
    <source>
        <dbReference type="ARBA" id="ARBA00013200"/>
    </source>
</evidence>
<gene>
    <name evidence="19 20" type="primary">cobS</name>
    <name evidence="20" type="ORF">tinsulaeT_25820</name>
</gene>
<keyword evidence="12 19" id="KW-1133">Transmembrane helix</keyword>
<evidence type="ECO:0000256" key="9">
    <source>
        <dbReference type="ARBA" id="ARBA00022679"/>
    </source>
</evidence>
<comment type="subcellular location">
    <subcellularLocation>
        <location evidence="2 19">Cell membrane</location>
        <topology evidence="2 19">Multi-pass membrane protein</topology>
    </subcellularLocation>
</comment>
<dbReference type="HAMAP" id="MF_00719">
    <property type="entry name" value="CobS"/>
    <property type="match status" value="1"/>
</dbReference>
<evidence type="ECO:0000256" key="4">
    <source>
        <dbReference type="ARBA" id="ARBA00010561"/>
    </source>
</evidence>
<evidence type="ECO:0000256" key="13">
    <source>
        <dbReference type="ARBA" id="ARBA00023136"/>
    </source>
</evidence>
<dbReference type="PANTHER" id="PTHR34148:SF1">
    <property type="entry name" value="ADENOSYLCOBINAMIDE-GDP RIBAZOLETRANSFERASE"/>
    <property type="match status" value="1"/>
</dbReference>
<feature type="transmembrane region" description="Helical" evidence="19">
    <location>
        <begin position="49"/>
        <end position="68"/>
    </location>
</feature>
<evidence type="ECO:0000256" key="17">
    <source>
        <dbReference type="ARBA" id="ARBA00048623"/>
    </source>
</evidence>
<feature type="transmembrane region" description="Helical" evidence="19">
    <location>
        <begin position="191"/>
        <end position="210"/>
    </location>
</feature>
<comment type="caution">
    <text evidence="20">The sequence shown here is derived from an EMBL/GenBank/DDBJ whole genome shotgun (WGS) entry which is preliminary data.</text>
</comment>
<comment type="catalytic activity">
    <reaction evidence="17 19">
        <text>alpha-ribazole + adenosylcob(III)inamide-GDP = adenosylcob(III)alamin + GMP + H(+)</text>
        <dbReference type="Rhea" id="RHEA:16049"/>
        <dbReference type="ChEBI" id="CHEBI:10329"/>
        <dbReference type="ChEBI" id="CHEBI:15378"/>
        <dbReference type="ChEBI" id="CHEBI:18408"/>
        <dbReference type="ChEBI" id="CHEBI:58115"/>
        <dbReference type="ChEBI" id="CHEBI:60487"/>
        <dbReference type="EC" id="2.7.8.26"/>
    </reaction>
</comment>
<evidence type="ECO:0000256" key="15">
    <source>
        <dbReference type="ARBA" id="ARBA00032605"/>
    </source>
</evidence>
<keyword evidence="9 19" id="KW-0808">Transferase</keyword>
<dbReference type="EMBL" id="BSST01000001">
    <property type="protein sequence ID" value="GLX79242.1"/>
    <property type="molecule type" value="Genomic_DNA"/>
</dbReference>
<dbReference type="EC" id="2.7.8.26" evidence="5 19"/>
<evidence type="ECO:0000256" key="16">
    <source>
        <dbReference type="ARBA" id="ARBA00032853"/>
    </source>
</evidence>
<evidence type="ECO:0000256" key="11">
    <source>
        <dbReference type="ARBA" id="ARBA00022842"/>
    </source>
</evidence>
<evidence type="ECO:0000256" key="2">
    <source>
        <dbReference type="ARBA" id="ARBA00004651"/>
    </source>
</evidence>
<dbReference type="RefSeq" id="WP_284245144.1">
    <property type="nucleotide sequence ID" value="NZ_BSST01000001.1"/>
</dbReference>
<evidence type="ECO:0000256" key="1">
    <source>
        <dbReference type="ARBA" id="ARBA00001946"/>
    </source>
</evidence>
<feature type="transmembrane region" description="Helical" evidence="19">
    <location>
        <begin position="122"/>
        <end position="144"/>
    </location>
</feature>
<dbReference type="Pfam" id="PF02654">
    <property type="entry name" value="CobS"/>
    <property type="match status" value="1"/>
</dbReference>
<keyword evidence="10 19" id="KW-0812">Transmembrane</keyword>
<proteinExistence type="inferred from homology"/>
<comment type="function">
    <text evidence="14 19">Joins adenosylcobinamide-GDP and alpha-ribazole to generate adenosylcobalamin (Ado-cobalamin). Also synthesizes adenosylcobalamin 5'-phosphate from adenosylcobinamide-GDP and alpha-ribazole 5'-phosphate.</text>
</comment>
<evidence type="ECO:0000313" key="20">
    <source>
        <dbReference type="EMBL" id="GLX79242.1"/>
    </source>
</evidence>
<accession>A0ABQ6GTK6</accession>
<keyword evidence="8 19" id="KW-0169">Cobalamin biosynthesis</keyword>
<sequence>MAVLLSRRRQVEIRRQWQLLCLAIMFFTRLPVGGGLIYSEQRMNQANRYFSLVGLLLGLLVAFSYQLLAMLFPIALALVLTLIISVLLTGAFHEDGLADMADGIGGGYSPQARLTIMKDSRIGTFGAISLLLALALKFVLWLNLAQQTLLLPSVIVAYSLSRALAASFIYNTPYVSDTKLSKSKPLATKQSQQELVILFSVALISAVILFNNIVGFYWLLVKLVLILMLFRGIFRRWLIARLGGFTGDCLGAAQQLSELLIYLVVVSHLFTQGSS</sequence>
<comment type="similarity">
    <text evidence="4 19">Belongs to the CobS family.</text>
</comment>
<dbReference type="NCBIfam" id="NF001277">
    <property type="entry name" value="PRK00235.1-3"/>
    <property type="match status" value="1"/>
</dbReference>